<dbReference type="Gene3D" id="3.40.50.11320">
    <property type="match status" value="1"/>
</dbReference>
<evidence type="ECO:0000256" key="10">
    <source>
        <dbReference type="RuleBase" id="RU361156"/>
    </source>
</evidence>
<comment type="similarity">
    <text evidence="2 10">Belongs to the peptidase S10 family.</text>
</comment>
<evidence type="ECO:0000256" key="9">
    <source>
        <dbReference type="ARBA" id="ARBA00023180"/>
    </source>
</evidence>
<keyword evidence="5 10" id="KW-0645">Protease</keyword>
<dbReference type="InterPro" id="IPR033124">
    <property type="entry name" value="Ser_caboxypep_his_AS"/>
</dbReference>
<dbReference type="EC" id="3.4.16.-" evidence="10"/>
<protein>
    <recommendedName>
        <fullName evidence="10">Carboxypeptidase</fullName>
        <ecNumber evidence="10">3.4.16.-</ecNumber>
    </recommendedName>
</protein>
<evidence type="ECO:0000256" key="4">
    <source>
        <dbReference type="ARBA" id="ARBA00022645"/>
    </source>
</evidence>
<dbReference type="InterPro" id="IPR018202">
    <property type="entry name" value="Ser_caboxypep_ser_AS"/>
</dbReference>
<gene>
    <name evidence="11" type="ORF">SO802_027018</name>
</gene>
<dbReference type="SUPFAM" id="SSF53474">
    <property type="entry name" value="alpha/beta-Hydrolases"/>
    <property type="match status" value="1"/>
</dbReference>
<dbReference type="GO" id="GO:0006508">
    <property type="term" value="P:proteolysis"/>
    <property type="evidence" value="ECO:0007669"/>
    <property type="project" value="UniProtKB-KW"/>
</dbReference>
<evidence type="ECO:0000256" key="5">
    <source>
        <dbReference type="ARBA" id="ARBA00022670"/>
    </source>
</evidence>
<evidence type="ECO:0000256" key="3">
    <source>
        <dbReference type="ARBA" id="ARBA00022525"/>
    </source>
</evidence>
<keyword evidence="4 10" id="KW-0121">Carboxypeptidase</keyword>
<dbReference type="Gene3D" id="6.10.250.940">
    <property type="match status" value="1"/>
</dbReference>
<keyword evidence="7 10" id="KW-0378">Hydrolase</keyword>
<comment type="caution">
    <text evidence="11">The sequence shown here is derived from an EMBL/GenBank/DDBJ whole genome shotgun (WGS) entry which is preliminary data.</text>
</comment>
<organism evidence="11 12">
    <name type="scientific">Lithocarpus litseifolius</name>
    <dbReference type="NCBI Taxonomy" id="425828"/>
    <lineage>
        <taxon>Eukaryota</taxon>
        <taxon>Viridiplantae</taxon>
        <taxon>Streptophyta</taxon>
        <taxon>Embryophyta</taxon>
        <taxon>Tracheophyta</taxon>
        <taxon>Spermatophyta</taxon>
        <taxon>Magnoliopsida</taxon>
        <taxon>eudicotyledons</taxon>
        <taxon>Gunneridae</taxon>
        <taxon>Pentapetalae</taxon>
        <taxon>rosids</taxon>
        <taxon>fabids</taxon>
        <taxon>Fagales</taxon>
        <taxon>Fagaceae</taxon>
        <taxon>Lithocarpus</taxon>
    </lineage>
</organism>
<sequence>MAYPLLSRISRYFIHLWGTSNYSTTKATDMNSAHSGPGCSSVGYGAAAELGPLRVNKNGVGLHFNKYAWNKEANLLFVESPVGVGFSYTNTSSDFTKLDDGFVAEDAYNFLVNWLQRFPQFKTHDFFIAGESYAGHYVPQLAELVYDRNKDTSKYPKINLKGFMVGNPETDDYYDNKGLLEYAWSHTVITDQHYDKAKQVCDFKSPNWSTECNIVMNQLYEKYNEIDIYNIYAPKCLTNSTSSLADSGDSVNSLAKVNNYRMRRMRIFGGYDPCYSDYIEEYFNREDVQSSLHASIKGRTTNVKWKVCNDSILVEYNSTVFSILPIYTKLSKGGLKIWVYSGDADGRVPVLGSRYCIEALGLSLKSPWRSWYHNHQVGGRMVEYEGLTFVTVRGAGHLVPLNKPSEALSLIHSFLTGEPLPAHR</sequence>
<dbReference type="Gene3D" id="3.40.50.1820">
    <property type="entry name" value="alpha/beta hydrolase"/>
    <property type="match status" value="1"/>
</dbReference>
<proteinExistence type="inferred from homology"/>
<dbReference type="Proteomes" id="UP001459277">
    <property type="component" value="Unassembled WGS sequence"/>
</dbReference>
<dbReference type="Pfam" id="PF00450">
    <property type="entry name" value="Peptidase_S10"/>
    <property type="match status" value="1"/>
</dbReference>
<keyword evidence="9" id="KW-0325">Glycoprotein</keyword>
<dbReference type="PROSITE" id="PS00560">
    <property type="entry name" value="CARBOXYPEPT_SER_HIS"/>
    <property type="match status" value="1"/>
</dbReference>
<evidence type="ECO:0000256" key="2">
    <source>
        <dbReference type="ARBA" id="ARBA00009431"/>
    </source>
</evidence>
<dbReference type="GO" id="GO:0004185">
    <property type="term" value="F:serine-type carboxypeptidase activity"/>
    <property type="evidence" value="ECO:0007669"/>
    <property type="project" value="UniProtKB-UniRule"/>
</dbReference>
<evidence type="ECO:0000256" key="7">
    <source>
        <dbReference type="ARBA" id="ARBA00022801"/>
    </source>
</evidence>
<dbReference type="GO" id="GO:0005576">
    <property type="term" value="C:extracellular region"/>
    <property type="evidence" value="ECO:0007669"/>
    <property type="project" value="UniProtKB-SubCell"/>
</dbReference>
<keyword evidence="12" id="KW-1185">Reference proteome</keyword>
<keyword evidence="6" id="KW-0732">Signal</keyword>
<evidence type="ECO:0000256" key="1">
    <source>
        <dbReference type="ARBA" id="ARBA00004613"/>
    </source>
</evidence>
<dbReference type="AlphaFoldDB" id="A0AAW2C271"/>
<dbReference type="FunFam" id="3.40.50.11320:FF:000001">
    <property type="entry name" value="Carboxypeptidase"/>
    <property type="match status" value="1"/>
</dbReference>
<accession>A0AAW2C271</accession>
<evidence type="ECO:0000313" key="11">
    <source>
        <dbReference type="EMBL" id="KAK9992033.1"/>
    </source>
</evidence>
<dbReference type="PRINTS" id="PR00724">
    <property type="entry name" value="CRBOXYPTASEC"/>
</dbReference>
<dbReference type="PANTHER" id="PTHR11802:SF235">
    <property type="entry name" value="SERINE CARBOXYPEPTIDASE-LIKE 33"/>
    <property type="match status" value="1"/>
</dbReference>
<dbReference type="InterPro" id="IPR029058">
    <property type="entry name" value="AB_hydrolase_fold"/>
</dbReference>
<dbReference type="GO" id="GO:0005773">
    <property type="term" value="C:vacuole"/>
    <property type="evidence" value="ECO:0007669"/>
    <property type="project" value="TreeGrafter"/>
</dbReference>
<name>A0AAW2C271_9ROSI</name>
<reference evidence="11 12" key="1">
    <citation type="submission" date="2024-01" db="EMBL/GenBank/DDBJ databases">
        <title>A telomere-to-telomere, gap-free genome of sweet tea (Lithocarpus litseifolius).</title>
        <authorList>
            <person name="Zhou J."/>
        </authorList>
    </citation>
    <scope>NUCLEOTIDE SEQUENCE [LARGE SCALE GENOMIC DNA]</scope>
    <source>
        <strain evidence="11">Zhou-2022a</strain>
        <tissue evidence="11">Leaf</tissue>
    </source>
</reference>
<dbReference type="PROSITE" id="PS00131">
    <property type="entry name" value="CARBOXYPEPT_SER_SER"/>
    <property type="match status" value="1"/>
</dbReference>
<keyword evidence="8" id="KW-1015">Disulfide bond</keyword>
<evidence type="ECO:0000256" key="8">
    <source>
        <dbReference type="ARBA" id="ARBA00023157"/>
    </source>
</evidence>
<keyword evidence="3" id="KW-0964">Secreted</keyword>
<dbReference type="FunFam" id="3.40.50.1820:FF:000409">
    <property type="entry name" value="Carboxypeptidase"/>
    <property type="match status" value="1"/>
</dbReference>
<evidence type="ECO:0000256" key="6">
    <source>
        <dbReference type="ARBA" id="ARBA00022729"/>
    </source>
</evidence>
<dbReference type="PANTHER" id="PTHR11802">
    <property type="entry name" value="SERINE PROTEASE FAMILY S10 SERINE CARBOXYPEPTIDASE"/>
    <property type="match status" value="1"/>
</dbReference>
<dbReference type="InterPro" id="IPR001563">
    <property type="entry name" value="Peptidase_S10"/>
</dbReference>
<dbReference type="EMBL" id="JAZDWU010000009">
    <property type="protein sequence ID" value="KAK9992033.1"/>
    <property type="molecule type" value="Genomic_DNA"/>
</dbReference>
<evidence type="ECO:0000313" key="12">
    <source>
        <dbReference type="Proteomes" id="UP001459277"/>
    </source>
</evidence>
<comment type="subcellular location">
    <subcellularLocation>
        <location evidence="1">Secreted</location>
    </subcellularLocation>
</comment>